<evidence type="ECO:0000313" key="10">
    <source>
        <dbReference type="RefSeq" id="XP_020729290.2"/>
    </source>
</evidence>
<feature type="region of interest" description="Disordered" evidence="6">
    <location>
        <begin position="530"/>
        <end position="570"/>
    </location>
</feature>
<comment type="subcellular location">
    <subcellularLocation>
        <location evidence="1">Membrane</location>
        <topology evidence="1">Single-pass type I membrane protein</topology>
    </subcellularLocation>
</comment>
<reference evidence="10" key="2">
    <citation type="submission" date="2025-08" db="UniProtKB">
        <authorList>
            <consortium name="RefSeq"/>
        </authorList>
    </citation>
    <scope>IDENTIFICATION</scope>
    <source>
        <tissue evidence="10">Tongue muscle</tissue>
    </source>
</reference>
<evidence type="ECO:0000256" key="4">
    <source>
        <dbReference type="ARBA" id="ARBA00022989"/>
    </source>
</evidence>
<organism evidence="9 10">
    <name type="scientific">Odocoileus virginianus</name>
    <name type="common">White-tailed deer</name>
    <dbReference type="NCBI Taxonomy" id="9874"/>
    <lineage>
        <taxon>Eukaryota</taxon>
        <taxon>Metazoa</taxon>
        <taxon>Chordata</taxon>
        <taxon>Craniata</taxon>
        <taxon>Vertebrata</taxon>
        <taxon>Euteleostomi</taxon>
        <taxon>Mammalia</taxon>
        <taxon>Eutheria</taxon>
        <taxon>Laurasiatheria</taxon>
        <taxon>Artiodactyla</taxon>
        <taxon>Ruminantia</taxon>
        <taxon>Pecora</taxon>
        <taxon>Cervidae</taxon>
        <taxon>Odocoileinae</taxon>
        <taxon>Odocoileus</taxon>
    </lineage>
</organism>
<dbReference type="InterPro" id="IPR005052">
    <property type="entry name" value="Lectin_leg"/>
</dbReference>
<dbReference type="Gene3D" id="2.60.120.200">
    <property type="match status" value="1"/>
</dbReference>
<dbReference type="Pfam" id="PF03388">
    <property type="entry name" value="Lectin_leg-like"/>
    <property type="match status" value="1"/>
</dbReference>
<keyword evidence="3" id="KW-0732">Signal</keyword>
<dbReference type="Proteomes" id="UP001652640">
    <property type="component" value="Chromosome 16"/>
</dbReference>
<evidence type="ECO:0000313" key="9">
    <source>
        <dbReference type="Proteomes" id="UP001652640"/>
    </source>
</evidence>
<keyword evidence="9" id="KW-1185">Reference proteome</keyword>
<feature type="region of interest" description="Disordered" evidence="6">
    <location>
        <begin position="64"/>
        <end position="118"/>
    </location>
</feature>
<gene>
    <name evidence="10" type="primary">LMAN1L</name>
</gene>
<name>A0A6J0VYT5_ODOVR</name>
<evidence type="ECO:0000256" key="7">
    <source>
        <dbReference type="SAM" id="Phobius"/>
    </source>
</evidence>
<proteinExistence type="predicted"/>
<keyword evidence="2 7" id="KW-0812">Transmembrane</keyword>
<protein>
    <submittedName>
        <fullName evidence="10">Protein ERGIC-53-like</fullName>
    </submittedName>
</protein>
<feature type="compositionally biased region" description="Polar residues" evidence="6">
    <location>
        <begin position="530"/>
        <end position="539"/>
    </location>
</feature>
<dbReference type="InParanoid" id="A0A6J0VYT5"/>
<feature type="transmembrane region" description="Helical" evidence="7">
    <location>
        <begin position="661"/>
        <end position="680"/>
    </location>
</feature>
<dbReference type="GeneID" id="110124900"/>
<dbReference type="PANTHER" id="PTHR12223">
    <property type="entry name" value="VESICULAR MANNOSE-BINDING LECTIN"/>
    <property type="match status" value="1"/>
</dbReference>
<dbReference type="KEGG" id="ovr:110124900"/>
<dbReference type="InterPro" id="IPR051136">
    <property type="entry name" value="Intracellular_Lectin-GPT"/>
</dbReference>
<dbReference type="PROSITE" id="PS51328">
    <property type="entry name" value="L_LECTIN_LIKE"/>
    <property type="match status" value="1"/>
</dbReference>
<dbReference type="GO" id="GO:0033116">
    <property type="term" value="C:endoplasmic reticulum-Golgi intermediate compartment membrane"/>
    <property type="evidence" value="ECO:0007669"/>
    <property type="project" value="UniProtKB-SubCell"/>
</dbReference>
<dbReference type="GO" id="GO:0030134">
    <property type="term" value="C:COPII-coated ER to Golgi transport vesicle"/>
    <property type="evidence" value="ECO:0007669"/>
    <property type="project" value="TreeGrafter"/>
</dbReference>
<dbReference type="AlphaFoldDB" id="A0A6J0VYT5"/>
<dbReference type="InterPro" id="IPR013320">
    <property type="entry name" value="ConA-like_dom_sf"/>
</dbReference>
<feature type="compositionally biased region" description="Basic and acidic residues" evidence="6">
    <location>
        <begin position="97"/>
        <end position="112"/>
    </location>
</feature>
<evidence type="ECO:0000256" key="2">
    <source>
        <dbReference type="ARBA" id="ARBA00022692"/>
    </source>
</evidence>
<sequence length="724" mass="80387">MRCIYLLSLKTPFLFSHNFFVEETRLLGGMSVWEYGRELRIKQREQDREGWGWWVRARQQGQPFMGRSQDEGAHSRQGGKSELLRVARPSDPLRSCSHWDRRKEEGWPEPRSRGRAQVGRRSGCLIRLEVRGGAGPEIRPGRNRMSVLEREGEDSAKNPGSGPSWLLPQWPCPRSPSLSSQLQVHPGARILDPLAMRVVRGLDPLPCLLLLVFLDPHSPEGGHLPQRRFEYKLSFKGPRLALPGVGIPFWSHHGDAIPGLEEVRLAPSMRNRSGAVWSTTPILFPAWEVEIQMRVTGPGRRGAQGMAVWYTQGRGQVGPVLGAPDLGNGIGILFDSSAQDPQNSPAIHVLARDGHTPYEPLGDGGSLVLGSCRQDFRNRPYPFRARITYWGQRLRVSLNSGLTPSDPDEVCVDVGPLLLAPGGFFGVSAATSILADDHDVLSFLTFSLREPGPEPPSQPFLETEQLRLEKQLEGLRARLGLGTKEDMTPKLNYGVQEEGEQSFGLEETLHRHRQILQTLQGLSKHLAQAEQQWKQQLGSPGQIRPEGGWAQDSPCQAPPTPERGGYLSRSLGKKDSAKVSALLRGQQNLLQNLQEMRDAAAHMASRAQVFYLPVGTKHHFSELAQILSLLQKDLRGPARAAAKDPRSPGRSPRVSSCLQPGIFLFFLLIQTVGFFCYVHFSKQKLDKGLQDYLSTCSLPLSSTPQIPRALGALRRQPFSPSIQA</sequence>
<reference evidence="9" key="1">
    <citation type="journal article" date="2022" name="J. Hered.">
        <title>A De Novo Chromosome-Level Genome Assembly of the White-Tailed Deer, Odocoileus Virginianus.</title>
        <authorList>
            <person name="London E.W."/>
            <person name="Roca A.L."/>
            <person name="Novakofski J.E."/>
            <person name="Mateus-Pinilla N.E."/>
        </authorList>
    </citation>
    <scope>NUCLEOTIDE SEQUENCE [LARGE SCALE GENOMIC DNA]</scope>
</reference>
<accession>A0A6J0VYT5</accession>
<dbReference type="FunCoup" id="A0A6J0VYT5">
    <property type="interactions" value="122"/>
</dbReference>
<dbReference type="RefSeq" id="XP_020729290.2">
    <property type="nucleotide sequence ID" value="XM_020873631.2"/>
</dbReference>
<evidence type="ECO:0000256" key="6">
    <source>
        <dbReference type="SAM" id="MobiDB-lite"/>
    </source>
</evidence>
<evidence type="ECO:0000256" key="1">
    <source>
        <dbReference type="ARBA" id="ARBA00004479"/>
    </source>
</evidence>
<dbReference type="PANTHER" id="PTHR12223:SF31">
    <property type="entry name" value="PROTEIN ERGIC-53-LIKE"/>
    <property type="match status" value="1"/>
</dbReference>
<dbReference type="GO" id="GO:0006888">
    <property type="term" value="P:endoplasmic reticulum to Golgi vesicle-mediated transport"/>
    <property type="evidence" value="ECO:0007669"/>
    <property type="project" value="TreeGrafter"/>
</dbReference>
<dbReference type="GO" id="GO:0005789">
    <property type="term" value="C:endoplasmic reticulum membrane"/>
    <property type="evidence" value="ECO:0007669"/>
    <property type="project" value="TreeGrafter"/>
</dbReference>
<dbReference type="GO" id="GO:0005537">
    <property type="term" value="F:D-mannose binding"/>
    <property type="evidence" value="ECO:0007669"/>
    <property type="project" value="TreeGrafter"/>
</dbReference>
<dbReference type="OrthoDB" id="10265193at2759"/>
<dbReference type="GO" id="GO:0000139">
    <property type="term" value="C:Golgi membrane"/>
    <property type="evidence" value="ECO:0007669"/>
    <property type="project" value="TreeGrafter"/>
</dbReference>
<evidence type="ECO:0000256" key="3">
    <source>
        <dbReference type="ARBA" id="ARBA00022729"/>
    </source>
</evidence>
<dbReference type="SUPFAM" id="SSF49899">
    <property type="entry name" value="Concanavalin A-like lectins/glucanases"/>
    <property type="match status" value="1"/>
</dbReference>
<keyword evidence="4 7" id="KW-1133">Transmembrane helix</keyword>
<evidence type="ECO:0000259" key="8">
    <source>
        <dbReference type="PROSITE" id="PS51328"/>
    </source>
</evidence>
<keyword evidence="5 7" id="KW-0472">Membrane</keyword>
<feature type="domain" description="L-type lectin-like" evidence="8">
    <location>
        <begin position="227"/>
        <end position="448"/>
    </location>
</feature>
<evidence type="ECO:0000256" key="5">
    <source>
        <dbReference type="ARBA" id="ARBA00023136"/>
    </source>
</evidence>